<dbReference type="Proteomes" id="UP000700596">
    <property type="component" value="Unassembled WGS sequence"/>
</dbReference>
<accession>A0A9P9IED7</accession>
<protein>
    <submittedName>
        <fullName evidence="2">Uncharacterized protein</fullName>
    </submittedName>
</protein>
<evidence type="ECO:0000256" key="1">
    <source>
        <dbReference type="SAM" id="MobiDB-lite"/>
    </source>
</evidence>
<gene>
    <name evidence="2" type="ORF">B0J11DRAFT_100726</name>
</gene>
<comment type="caution">
    <text evidence="2">The sequence shown here is derived from an EMBL/GenBank/DDBJ whole genome shotgun (WGS) entry which is preliminary data.</text>
</comment>
<evidence type="ECO:0000313" key="3">
    <source>
        <dbReference type="Proteomes" id="UP000700596"/>
    </source>
</evidence>
<reference evidence="2" key="1">
    <citation type="journal article" date="2021" name="Nat. Commun.">
        <title>Genetic determinants of endophytism in the Arabidopsis root mycobiome.</title>
        <authorList>
            <person name="Mesny F."/>
            <person name="Miyauchi S."/>
            <person name="Thiergart T."/>
            <person name="Pickel B."/>
            <person name="Atanasova L."/>
            <person name="Karlsson M."/>
            <person name="Huettel B."/>
            <person name="Barry K.W."/>
            <person name="Haridas S."/>
            <person name="Chen C."/>
            <person name="Bauer D."/>
            <person name="Andreopoulos W."/>
            <person name="Pangilinan J."/>
            <person name="LaButti K."/>
            <person name="Riley R."/>
            <person name="Lipzen A."/>
            <person name="Clum A."/>
            <person name="Drula E."/>
            <person name="Henrissat B."/>
            <person name="Kohler A."/>
            <person name="Grigoriev I.V."/>
            <person name="Martin F.M."/>
            <person name="Hacquard S."/>
        </authorList>
    </citation>
    <scope>NUCLEOTIDE SEQUENCE</scope>
    <source>
        <strain evidence="2">MPI-CAGE-CH-0243</strain>
    </source>
</reference>
<proteinExistence type="predicted"/>
<organism evidence="2 3">
    <name type="scientific">Dendryphion nanum</name>
    <dbReference type="NCBI Taxonomy" id="256645"/>
    <lineage>
        <taxon>Eukaryota</taxon>
        <taxon>Fungi</taxon>
        <taxon>Dikarya</taxon>
        <taxon>Ascomycota</taxon>
        <taxon>Pezizomycotina</taxon>
        <taxon>Dothideomycetes</taxon>
        <taxon>Pleosporomycetidae</taxon>
        <taxon>Pleosporales</taxon>
        <taxon>Torulaceae</taxon>
        <taxon>Dendryphion</taxon>
    </lineage>
</organism>
<name>A0A9P9IED7_9PLEO</name>
<dbReference type="EMBL" id="JAGMWT010000014">
    <property type="protein sequence ID" value="KAH7116777.1"/>
    <property type="molecule type" value="Genomic_DNA"/>
</dbReference>
<dbReference type="PANTHER" id="PTHR42085:SF1">
    <property type="entry name" value="F-BOX DOMAIN-CONTAINING PROTEIN"/>
    <property type="match status" value="1"/>
</dbReference>
<feature type="region of interest" description="Disordered" evidence="1">
    <location>
        <begin position="84"/>
        <end position="122"/>
    </location>
</feature>
<dbReference type="AlphaFoldDB" id="A0A9P9IED7"/>
<feature type="compositionally biased region" description="Acidic residues" evidence="1">
    <location>
        <begin position="94"/>
        <end position="108"/>
    </location>
</feature>
<keyword evidence="3" id="KW-1185">Reference proteome</keyword>
<sequence>MATANHSKCFFLDVLPAELRIAIYDLLVVSDQPLRGQSARDETHQHNLDLTILRTNRQIHAEALDTFFCKNTFYITSIPEDTAPPTASLSLTDKEDDENADQNDEQEQETPPPTLPRTLGQFDPPLPPSTWSKIRNLTIDLLFHPSQPVTATNFPMGWKPNDPGAAAYIGTLIRILSSLSPSLQTLSLTAEVRDPFCARKCLVSFFMCDRDRSFARALASVTSPKIGTVPMSFEFPDCYYRTEVRKDVFLSKSILLLACQVMFCQSQVRIDELLAAFEDGRLKAMPVRDRADLKGLVERGAWVGLGKGGVE</sequence>
<evidence type="ECO:0000313" key="2">
    <source>
        <dbReference type="EMBL" id="KAH7116777.1"/>
    </source>
</evidence>
<dbReference type="OrthoDB" id="62952at2759"/>
<dbReference type="InterPro" id="IPR038883">
    <property type="entry name" value="AN11006-like"/>
</dbReference>
<dbReference type="PANTHER" id="PTHR42085">
    <property type="entry name" value="F-BOX DOMAIN-CONTAINING PROTEIN"/>
    <property type="match status" value="1"/>
</dbReference>